<feature type="transmembrane region" description="Helical" evidence="6">
    <location>
        <begin position="280"/>
        <end position="303"/>
    </location>
</feature>
<evidence type="ECO:0000259" key="7">
    <source>
        <dbReference type="Pfam" id="PF03798"/>
    </source>
</evidence>
<comment type="subcellular location">
    <subcellularLocation>
        <location evidence="1">Membrane</location>
        <topology evidence="1">Multi-pass membrane protein</topology>
    </subcellularLocation>
</comment>
<dbReference type="InterPro" id="IPR050846">
    <property type="entry name" value="TLCD"/>
</dbReference>
<proteinExistence type="predicted"/>
<evidence type="ECO:0000256" key="6">
    <source>
        <dbReference type="SAM" id="Phobius"/>
    </source>
</evidence>
<dbReference type="PANTHER" id="PTHR13439:SF4">
    <property type="entry name" value="TLC DOMAIN-CONTAINING PROTEIN"/>
    <property type="match status" value="1"/>
</dbReference>
<evidence type="ECO:0000256" key="2">
    <source>
        <dbReference type="ARBA" id="ARBA00022692"/>
    </source>
</evidence>
<evidence type="ECO:0000256" key="3">
    <source>
        <dbReference type="ARBA" id="ARBA00022989"/>
    </source>
</evidence>
<dbReference type="Proteomes" id="UP001530293">
    <property type="component" value="Unassembled WGS sequence"/>
</dbReference>
<evidence type="ECO:0000313" key="8">
    <source>
        <dbReference type="EMBL" id="KAL3766283.1"/>
    </source>
</evidence>
<evidence type="ECO:0000313" key="9">
    <source>
        <dbReference type="Proteomes" id="UP001530293"/>
    </source>
</evidence>
<feature type="compositionally biased region" description="Low complexity" evidence="5">
    <location>
        <begin position="57"/>
        <end position="66"/>
    </location>
</feature>
<comment type="caution">
    <text evidence="8">The sequence shown here is derived from an EMBL/GenBank/DDBJ whole genome shotgun (WGS) entry which is preliminary data.</text>
</comment>
<feature type="region of interest" description="Disordered" evidence="5">
    <location>
        <begin position="1"/>
        <end position="23"/>
    </location>
</feature>
<evidence type="ECO:0000256" key="5">
    <source>
        <dbReference type="SAM" id="MobiDB-lite"/>
    </source>
</evidence>
<evidence type="ECO:0000256" key="4">
    <source>
        <dbReference type="ARBA" id="ARBA00023136"/>
    </source>
</evidence>
<dbReference type="InterPro" id="IPR006634">
    <property type="entry name" value="TLC-dom"/>
</dbReference>
<name>A0ABD3MTK0_9STRA</name>
<feature type="transmembrane region" description="Helical" evidence="6">
    <location>
        <begin position="238"/>
        <end position="260"/>
    </location>
</feature>
<keyword evidence="3 6" id="KW-1133">Transmembrane helix</keyword>
<keyword evidence="2 6" id="KW-0812">Transmembrane</keyword>
<keyword evidence="4 6" id="KW-0472">Membrane</keyword>
<feature type="domain" description="TLC" evidence="7">
    <location>
        <begin position="171"/>
        <end position="344"/>
    </location>
</feature>
<reference evidence="8 9" key="1">
    <citation type="submission" date="2024-10" db="EMBL/GenBank/DDBJ databases">
        <title>Updated reference genomes for cyclostephanoid diatoms.</title>
        <authorList>
            <person name="Roberts W.R."/>
            <person name="Alverson A.J."/>
        </authorList>
    </citation>
    <scope>NUCLEOTIDE SEQUENCE [LARGE SCALE GENOMIC DNA]</scope>
    <source>
        <strain evidence="8 9">AJA232-27</strain>
    </source>
</reference>
<sequence>MCRRDNNSTKASSNGSGSGGNLKRRSSSSFLLLTHESFVFPELEIIDKDDANKRLPNKSNNSSTHSHTNDEYKNPHIYGLGGPTLYATLATVTFYVALLFGIEHITKTLLRHYTSHIPIMNESPHNVGILARHLSVDFLSLLVCAYLAISNREVCAEIIHHFMSLGKSTEHSMHASGYEERIFKYHPGAQRLITFFLVYQVKNLYDTLYWNDGIEFVLHHLFAGAAAWGGMFPGCCHFYAMFYFGFSEISTAILCLLANFDPKYGIAGLDEAFPKTKLVLGGLFVLSFIVCRLILWPYATYFFARDTTAAMKSNVPRVHGRRGYLRVIYYCCVALTLIQLLFVAMIVQKGKEEIGKLMNSAPSA</sequence>
<dbReference type="Pfam" id="PF03798">
    <property type="entry name" value="TRAM_LAG1_CLN8"/>
    <property type="match status" value="1"/>
</dbReference>
<protein>
    <recommendedName>
        <fullName evidence="7">TLC domain-containing protein</fullName>
    </recommendedName>
</protein>
<feature type="transmembrane region" description="Helical" evidence="6">
    <location>
        <begin position="324"/>
        <end position="347"/>
    </location>
</feature>
<keyword evidence="9" id="KW-1185">Reference proteome</keyword>
<feature type="transmembrane region" description="Helical" evidence="6">
    <location>
        <begin position="84"/>
        <end position="102"/>
    </location>
</feature>
<dbReference type="GO" id="GO:0016020">
    <property type="term" value="C:membrane"/>
    <property type="evidence" value="ECO:0007669"/>
    <property type="project" value="UniProtKB-SubCell"/>
</dbReference>
<evidence type="ECO:0000256" key="1">
    <source>
        <dbReference type="ARBA" id="ARBA00004141"/>
    </source>
</evidence>
<organism evidence="8 9">
    <name type="scientific">Discostella pseudostelligera</name>
    <dbReference type="NCBI Taxonomy" id="259834"/>
    <lineage>
        <taxon>Eukaryota</taxon>
        <taxon>Sar</taxon>
        <taxon>Stramenopiles</taxon>
        <taxon>Ochrophyta</taxon>
        <taxon>Bacillariophyta</taxon>
        <taxon>Coscinodiscophyceae</taxon>
        <taxon>Thalassiosirophycidae</taxon>
        <taxon>Stephanodiscales</taxon>
        <taxon>Stephanodiscaceae</taxon>
        <taxon>Discostella</taxon>
    </lineage>
</organism>
<gene>
    <name evidence="8" type="ORF">ACHAWU_005675</name>
</gene>
<feature type="region of interest" description="Disordered" evidence="5">
    <location>
        <begin position="51"/>
        <end position="71"/>
    </location>
</feature>
<accession>A0ABD3MTK0</accession>
<dbReference type="EMBL" id="JALLBG020000087">
    <property type="protein sequence ID" value="KAL3766283.1"/>
    <property type="molecule type" value="Genomic_DNA"/>
</dbReference>
<dbReference type="AlphaFoldDB" id="A0ABD3MTK0"/>
<dbReference type="PANTHER" id="PTHR13439">
    <property type="entry name" value="CT120 PROTEIN"/>
    <property type="match status" value="1"/>
</dbReference>